<dbReference type="Pfam" id="PF00069">
    <property type="entry name" value="Pkinase"/>
    <property type="match status" value="1"/>
</dbReference>
<accession>A0AAD5YEY2</accession>
<dbReference type="Gene3D" id="3.30.200.20">
    <property type="entry name" value="Phosphorylase Kinase, domain 1"/>
    <property type="match status" value="1"/>
</dbReference>
<evidence type="ECO:0000256" key="8">
    <source>
        <dbReference type="ARBA" id="ARBA00047899"/>
    </source>
</evidence>
<dbReference type="PANTHER" id="PTHR24356:SF163">
    <property type="entry name" value="3-PHOSPHOINOSITIDE-DEPENDENT PROTEIN KINASE 1-RELATED"/>
    <property type="match status" value="1"/>
</dbReference>
<evidence type="ECO:0000256" key="6">
    <source>
        <dbReference type="ARBA" id="ARBA00022777"/>
    </source>
</evidence>
<name>A0AAD5YEY2_9APHY</name>
<keyword evidence="14" id="KW-1185">Reference proteome</keyword>
<feature type="compositionally biased region" description="Low complexity" evidence="11">
    <location>
        <begin position="67"/>
        <end position="81"/>
    </location>
</feature>
<comment type="similarity">
    <text evidence="1">Belongs to the protein kinase superfamily. AGC Ser/Thr protein kinase family. PDPK1 subfamily.</text>
</comment>
<dbReference type="InterPro" id="IPR000719">
    <property type="entry name" value="Prot_kinase_dom"/>
</dbReference>
<proteinExistence type="inferred from homology"/>
<evidence type="ECO:0000256" key="9">
    <source>
        <dbReference type="ARBA" id="ARBA00048679"/>
    </source>
</evidence>
<comment type="catalytic activity">
    <reaction evidence="8">
        <text>L-threonyl-[protein] + ATP = O-phospho-L-threonyl-[protein] + ADP + H(+)</text>
        <dbReference type="Rhea" id="RHEA:46608"/>
        <dbReference type="Rhea" id="RHEA-COMP:11060"/>
        <dbReference type="Rhea" id="RHEA-COMP:11605"/>
        <dbReference type="ChEBI" id="CHEBI:15378"/>
        <dbReference type="ChEBI" id="CHEBI:30013"/>
        <dbReference type="ChEBI" id="CHEBI:30616"/>
        <dbReference type="ChEBI" id="CHEBI:61977"/>
        <dbReference type="ChEBI" id="CHEBI:456216"/>
        <dbReference type="EC" id="2.7.11.1"/>
    </reaction>
</comment>
<evidence type="ECO:0000256" key="4">
    <source>
        <dbReference type="ARBA" id="ARBA00022679"/>
    </source>
</evidence>
<evidence type="ECO:0000256" key="10">
    <source>
        <dbReference type="PROSITE-ProRule" id="PRU10141"/>
    </source>
</evidence>
<dbReference type="InterPro" id="IPR008271">
    <property type="entry name" value="Ser/Thr_kinase_AS"/>
</dbReference>
<dbReference type="PROSITE" id="PS00108">
    <property type="entry name" value="PROTEIN_KINASE_ST"/>
    <property type="match status" value="1"/>
</dbReference>
<dbReference type="SMART" id="SM00220">
    <property type="entry name" value="S_TKc"/>
    <property type="match status" value="1"/>
</dbReference>
<organism evidence="13 14">
    <name type="scientific">Meripilus lineatus</name>
    <dbReference type="NCBI Taxonomy" id="2056292"/>
    <lineage>
        <taxon>Eukaryota</taxon>
        <taxon>Fungi</taxon>
        <taxon>Dikarya</taxon>
        <taxon>Basidiomycota</taxon>
        <taxon>Agaricomycotina</taxon>
        <taxon>Agaricomycetes</taxon>
        <taxon>Polyporales</taxon>
        <taxon>Meripilaceae</taxon>
        <taxon>Meripilus</taxon>
    </lineage>
</organism>
<keyword evidence="7 10" id="KW-0067">ATP-binding</keyword>
<gene>
    <name evidence="13" type="ORF">NLI96_g7447</name>
</gene>
<reference evidence="13" key="1">
    <citation type="submission" date="2022-07" db="EMBL/GenBank/DDBJ databases">
        <title>Genome Sequence of Physisporinus lineatus.</title>
        <authorList>
            <person name="Buettner E."/>
        </authorList>
    </citation>
    <scope>NUCLEOTIDE SEQUENCE</scope>
    <source>
        <strain evidence="13">VT162</strain>
    </source>
</reference>
<dbReference type="PANTHER" id="PTHR24356">
    <property type="entry name" value="SERINE/THREONINE-PROTEIN KINASE"/>
    <property type="match status" value="1"/>
</dbReference>
<feature type="compositionally biased region" description="Polar residues" evidence="11">
    <location>
        <begin position="1"/>
        <end position="17"/>
    </location>
</feature>
<evidence type="ECO:0000313" key="13">
    <source>
        <dbReference type="EMBL" id="KAJ3481747.1"/>
    </source>
</evidence>
<dbReference type="PROSITE" id="PS00107">
    <property type="entry name" value="PROTEIN_KINASE_ATP"/>
    <property type="match status" value="1"/>
</dbReference>
<dbReference type="EMBL" id="JANAWD010000306">
    <property type="protein sequence ID" value="KAJ3481747.1"/>
    <property type="molecule type" value="Genomic_DNA"/>
</dbReference>
<feature type="region of interest" description="Disordered" evidence="11">
    <location>
        <begin position="438"/>
        <end position="603"/>
    </location>
</feature>
<dbReference type="GO" id="GO:0005524">
    <property type="term" value="F:ATP binding"/>
    <property type="evidence" value="ECO:0007669"/>
    <property type="project" value="UniProtKB-UniRule"/>
</dbReference>
<dbReference type="FunFam" id="1.10.510.10:FF:000833">
    <property type="entry name" value="AGC family protein kinase"/>
    <property type="match status" value="1"/>
</dbReference>
<evidence type="ECO:0000256" key="1">
    <source>
        <dbReference type="ARBA" id="ARBA00010006"/>
    </source>
</evidence>
<evidence type="ECO:0000256" key="2">
    <source>
        <dbReference type="ARBA" id="ARBA00012513"/>
    </source>
</evidence>
<dbReference type="InterPro" id="IPR050236">
    <property type="entry name" value="Ser_Thr_kinase_AGC"/>
</dbReference>
<keyword evidence="6" id="KW-0418">Kinase</keyword>
<dbReference type="Proteomes" id="UP001212997">
    <property type="component" value="Unassembled WGS sequence"/>
</dbReference>
<feature type="region of interest" description="Disordered" evidence="11">
    <location>
        <begin position="1"/>
        <end position="120"/>
    </location>
</feature>
<dbReference type="Gene3D" id="1.10.510.10">
    <property type="entry name" value="Transferase(Phosphotransferase) domain 1"/>
    <property type="match status" value="1"/>
</dbReference>
<evidence type="ECO:0000259" key="12">
    <source>
        <dbReference type="PROSITE" id="PS50011"/>
    </source>
</evidence>
<evidence type="ECO:0000313" key="14">
    <source>
        <dbReference type="Proteomes" id="UP001212997"/>
    </source>
</evidence>
<keyword evidence="5 10" id="KW-0547">Nucleotide-binding</keyword>
<dbReference type="InterPro" id="IPR039046">
    <property type="entry name" value="PDPK1"/>
</dbReference>
<evidence type="ECO:0000256" key="3">
    <source>
        <dbReference type="ARBA" id="ARBA00022527"/>
    </source>
</evidence>
<feature type="compositionally biased region" description="Low complexity" evidence="11">
    <location>
        <begin position="524"/>
        <end position="549"/>
    </location>
</feature>
<feature type="compositionally biased region" description="Basic and acidic residues" evidence="11">
    <location>
        <begin position="89"/>
        <end position="103"/>
    </location>
</feature>
<dbReference type="SUPFAM" id="SSF56112">
    <property type="entry name" value="Protein kinase-like (PK-like)"/>
    <property type="match status" value="1"/>
</dbReference>
<protein>
    <recommendedName>
        <fullName evidence="2">non-specific serine/threonine protein kinase</fullName>
        <ecNumber evidence="2">2.7.11.1</ecNumber>
    </recommendedName>
</protein>
<feature type="binding site" evidence="10">
    <location>
        <position position="155"/>
    </location>
    <ligand>
        <name>ATP</name>
        <dbReference type="ChEBI" id="CHEBI:30616"/>
    </ligand>
</feature>
<evidence type="ECO:0000256" key="11">
    <source>
        <dbReference type="SAM" id="MobiDB-lite"/>
    </source>
</evidence>
<evidence type="ECO:0000256" key="7">
    <source>
        <dbReference type="ARBA" id="ARBA00022840"/>
    </source>
</evidence>
<comment type="catalytic activity">
    <reaction evidence="9">
        <text>L-seryl-[protein] + ATP = O-phospho-L-seryl-[protein] + ADP + H(+)</text>
        <dbReference type="Rhea" id="RHEA:17989"/>
        <dbReference type="Rhea" id="RHEA-COMP:9863"/>
        <dbReference type="Rhea" id="RHEA-COMP:11604"/>
        <dbReference type="ChEBI" id="CHEBI:15378"/>
        <dbReference type="ChEBI" id="CHEBI:29999"/>
        <dbReference type="ChEBI" id="CHEBI:30616"/>
        <dbReference type="ChEBI" id="CHEBI:83421"/>
        <dbReference type="ChEBI" id="CHEBI:456216"/>
        <dbReference type="EC" id="2.7.11.1"/>
    </reaction>
</comment>
<keyword evidence="3" id="KW-0723">Serine/threonine-protein kinase</keyword>
<dbReference type="AlphaFoldDB" id="A0AAD5YEY2"/>
<feature type="compositionally biased region" description="Polar residues" evidence="11">
    <location>
        <begin position="501"/>
        <end position="511"/>
    </location>
</feature>
<dbReference type="CDD" id="cd05581">
    <property type="entry name" value="STKc_PDK1"/>
    <property type="match status" value="1"/>
</dbReference>
<dbReference type="InterPro" id="IPR011009">
    <property type="entry name" value="Kinase-like_dom_sf"/>
</dbReference>
<dbReference type="GO" id="GO:0035556">
    <property type="term" value="P:intracellular signal transduction"/>
    <property type="evidence" value="ECO:0007669"/>
    <property type="project" value="TreeGrafter"/>
</dbReference>
<evidence type="ECO:0000256" key="5">
    <source>
        <dbReference type="ARBA" id="ARBA00022741"/>
    </source>
</evidence>
<feature type="compositionally biased region" description="Low complexity" evidence="11">
    <location>
        <begin position="25"/>
        <end position="41"/>
    </location>
</feature>
<dbReference type="EC" id="2.7.11.1" evidence="2"/>
<feature type="compositionally biased region" description="Low complexity" evidence="11">
    <location>
        <begin position="589"/>
        <end position="601"/>
    </location>
</feature>
<dbReference type="PROSITE" id="PS50011">
    <property type="entry name" value="PROTEIN_KINASE_DOM"/>
    <property type="match status" value="1"/>
</dbReference>
<comment type="caution">
    <text evidence="13">The sequence shown here is derived from an EMBL/GenBank/DDBJ whole genome shotgun (WGS) entry which is preliminary data.</text>
</comment>
<dbReference type="InterPro" id="IPR017441">
    <property type="entry name" value="Protein_kinase_ATP_BS"/>
</dbReference>
<sequence>MLKVQVSSPSPDTNPQHARSLADLSRNASVISSSSSSSSTSDLTVQSPQPPRPIRTFSSPRRHPRSRSPQSPSTPRGSRPPAYLARELGISEDKEDRHTELRAPRSRPHSRSRNSSVNGRLSASDFDFGRVLGEGSYSTVIQARNLNTGNEYAIKVLDKGHLKRKDKTETALAEKNTLVRLGSGHPGIVRLHSTFQDEWSLFFVLDLARNGELQSRISRMGSLSLTCSRYYSAQLVDALDYMHQKGVIHRDLKPENLLLDDKFRIKITDFGTGKILGPGADRAKTFVGTAQYVAPELLENSETSKSSDLWATGCILFQMIAGKFAFQGLSEYLTWEKIKRLDYSFPEGFDEEAKDLVQKLLVRDPTQRLGAGELGSSNDMKALRSHPFFSTVNWATLWTDPAPPLQAGLFKKEQPPPGPGRTSLGNWEDVGATWDEMVEGDEEEEEEEEGDGISWASDGEGRFQFAAGQRPGGPLAITTNGYSHADEVGPMGETRPYAFPSATTPPTQASSKDIPPHVNGSASQVPPQTQQPPQNGTTGVVRFGGVTNGDAEAEMEEDRDKVPPNMDALPESVRTQPIDVPLREKRDSLSTGSATSSSDGSPVEKLGVALEAAGLNRGRNRAQTPIQGNSGPDEEWSNIVGSEENVIFNSAVETSALRRRASRLLAMAVTPRRKIRELILTDGRLVCLKRKPGRPYCIRNDFVLRQPEKEKDSRFHITGVEMKGDREFVVMTSAKSHCFITANPTLATTWVRYIREALESQGTRQ</sequence>
<dbReference type="GO" id="GO:0004674">
    <property type="term" value="F:protein serine/threonine kinase activity"/>
    <property type="evidence" value="ECO:0007669"/>
    <property type="project" value="UniProtKB-KW"/>
</dbReference>
<feature type="compositionally biased region" description="Acidic residues" evidence="11">
    <location>
        <begin position="438"/>
        <end position="451"/>
    </location>
</feature>
<keyword evidence="4" id="KW-0808">Transferase</keyword>
<feature type="domain" description="Protein kinase" evidence="12">
    <location>
        <begin position="126"/>
        <end position="389"/>
    </location>
</feature>